<sequence length="189" mass="22235">MMLVLTFLLIYSTKPLQRIMLEPNSLYEHLNISGFLHPLFGNVTILNMPLFELFLVDDFWGRSMHIGCSITWIISHHHIWIRFSSQIHNRQAFCRYYCYRENSSKDDFMSLFSGFSFNITGIFLSGRFQDSLDRSQWHKSLKRVQNLVLCAKWTMQEFQMHLNAETEALKEELGATGTNSILDSRLQQN</sequence>
<evidence type="ECO:0000313" key="3">
    <source>
        <dbReference type="Proteomes" id="UP001153076"/>
    </source>
</evidence>
<reference evidence="2" key="1">
    <citation type="submission" date="2022-04" db="EMBL/GenBank/DDBJ databases">
        <title>Carnegiea gigantea Genome sequencing and assembly v2.</title>
        <authorList>
            <person name="Copetti D."/>
            <person name="Sanderson M.J."/>
            <person name="Burquez A."/>
            <person name="Wojciechowski M.F."/>
        </authorList>
    </citation>
    <scope>NUCLEOTIDE SEQUENCE</scope>
    <source>
        <strain evidence="2">SGP5-SGP5p</strain>
        <tissue evidence="2">Aerial part</tissue>
    </source>
</reference>
<evidence type="ECO:0000256" key="1">
    <source>
        <dbReference type="SAM" id="SignalP"/>
    </source>
</evidence>
<feature type="signal peptide" evidence="1">
    <location>
        <begin position="1"/>
        <end position="15"/>
    </location>
</feature>
<dbReference type="EMBL" id="JAKOGI010000840">
    <property type="protein sequence ID" value="KAJ8429956.1"/>
    <property type="molecule type" value="Genomic_DNA"/>
</dbReference>
<protein>
    <submittedName>
        <fullName evidence="2">Uncharacterized protein</fullName>
    </submittedName>
</protein>
<organism evidence="2 3">
    <name type="scientific">Carnegiea gigantea</name>
    <dbReference type="NCBI Taxonomy" id="171969"/>
    <lineage>
        <taxon>Eukaryota</taxon>
        <taxon>Viridiplantae</taxon>
        <taxon>Streptophyta</taxon>
        <taxon>Embryophyta</taxon>
        <taxon>Tracheophyta</taxon>
        <taxon>Spermatophyta</taxon>
        <taxon>Magnoliopsida</taxon>
        <taxon>eudicotyledons</taxon>
        <taxon>Gunneridae</taxon>
        <taxon>Pentapetalae</taxon>
        <taxon>Caryophyllales</taxon>
        <taxon>Cactineae</taxon>
        <taxon>Cactaceae</taxon>
        <taxon>Cactoideae</taxon>
        <taxon>Echinocereeae</taxon>
        <taxon>Carnegiea</taxon>
    </lineage>
</organism>
<proteinExistence type="predicted"/>
<gene>
    <name evidence="2" type="ORF">Cgig2_015686</name>
</gene>
<evidence type="ECO:0000313" key="2">
    <source>
        <dbReference type="EMBL" id="KAJ8429956.1"/>
    </source>
</evidence>
<accession>A0A9Q1JRV1</accession>
<name>A0A9Q1JRV1_9CARY</name>
<feature type="chain" id="PRO_5040109806" evidence="1">
    <location>
        <begin position="16"/>
        <end position="189"/>
    </location>
</feature>
<dbReference type="Proteomes" id="UP001153076">
    <property type="component" value="Unassembled WGS sequence"/>
</dbReference>
<comment type="caution">
    <text evidence="2">The sequence shown here is derived from an EMBL/GenBank/DDBJ whole genome shotgun (WGS) entry which is preliminary data.</text>
</comment>
<keyword evidence="3" id="KW-1185">Reference proteome</keyword>
<dbReference type="AlphaFoldDB" id="A0A9Q1JRV1"/>
<keyword evidence="1" id="KW-0732">Signal</keyword>